<dbReference type="RefSeq" id="WP_088270428.1">
    <property type="nucleotide sequence ID" value="NZ_BMKI01000006.1"/>
</dbReference>
<comment type="caution">
    <text evidence="2">The sequence shown here is derived from an EMBL/GenBank/DDBJ whole genome shotgun (WGS) entry which is preliminary data.</text>
</comment>
<dbReference type="EMBL" id="BMKI01000006">
    <property type="protein sequence ID" value="GGC96029.1"/>
    <property type="molecule type" value="Genomic_DNA"/>
</dbReference>
<gene>
    <name evidence="2" type="ORF">GCM10011573_27080</name>
</gene>
<evidence type="ECO:0000256" key="1">
    <source>
        <dbReference type="SAM" id="Phobius"/>
    </source>
</evidence>
<evidence type="ECO:0000313" key="3">
    <source>
        <dbReference type="Proteomes" id="UP000630615"/>
    </source>
</evidence>
<keyword evidence="1" id="KW-0812">Transmembrane</keyword>
<feature type="transmembrane region" description="Helical" evidence="1">
    <location>
        <begin position="56"/>
        <end position="75"/>
    </location>
</feature>
<keyword evidence="1" id="KW-0472">Membrane</keyword>
<evidence type="ECO:0000313" key="2">
    <source>
        <dbReference type="EMBL" id="GGC96029.1"/>
    </source>
</evidence>
<proteinExistence type="predicted"/>
<evidence type="ECO:0008006" key="4">
    <source>
        <dbReference type="Google" id="ProtNLM"/>
    </source>
</evidence>
<name>A0ABQ1PFC4_9ENTE</name>
<keyword evidence="1" id="KW-1133">Transmembrane helix</keyword>
<sequence>MNKSYLTIIYVLVLLSIGVSIFGGMKIIRNENFIKSENAAPSKQEFMKKNEKKFDIVFKGLFIIVMLTMFIGYVFPGVMDLPNVINNNYQVIDGIATNSAAQSNRAFPKIVTVQSKSGQEIRLRFYSKYSIEKGDKLKIIYLPHLKRGTLLEHS</sequence>
<accession>A0ABQ1PFC4</accession>
<organism evidence="2 3">
    <name type="scientific">Enterococcus wangshanyuanii</name>
    <dbReference type="NCBI Taxonomy" id="2005703"/>
    <lineage>
        <taxon>Bacteria</taxon>
        <taxon>Bacillati</taxon>
        <taxon>Bacillota</taxon>
        <taxon>Bacilli</taxon>
        <taxon>Lactobacillales</taxon>
        <taxon>Enterococcaceae</taxon>
        <taxon>Enterococcus</taxon>
    </lineage>
</organism>
<reference evidence="3" key="1">
    <citation type="journal article" date="2019" name="Int. J. Syst. Evol. Microbiol.">
        <title>The Global Catalogue of Microorganisms (GCM) 10K type strain sequencing project: providing services to taxonomists for standard genome sequencing and annotation.</title>
        <authorList>
            <consortium name="The Broad Institute Genomics Platform"/>
            <consortium name="The Broad Institute Genome Sequencing Center for Infectious Disease"/>
            <person name="Wu L."/>
            <person name="Ma J."/>
        </authorList>
    </citation>
    <scope>NUCLEOTIDE SEQUENCE [LARGE SCALE GENOMIC DNA]</scope>
    <source>
        <strain evidence="3">CGMCC 1.15942</strain>
    </source>
</reference>
<protein>
    <recommendedName>
        <fullName evidence="4">DUF3592 domain-containing protein</fullName>
    </recommendedName>
</protein>
<keyword evidence="3" id="KW-1185">Reference proteome</keyword>
<feature type="transmembrane region" description="Helical" evidence="1">
    <location>
        <begin position="6"/>
        <end position="25"/>
    </location>
</feature>
<dbReference type="Proteomes" id="UP000630615">
    <property type="component" value="Unassembled WGS sequence"/>
</dbReference>